<dbReference type="NCBIfam" id="NF003818">
    <property type="entry name" value="PRK05409.1"/>
    <property type="match status" value="1"/>
</dbReference>
<dbReference type="InterPro" id="IPR007801">
    <property type="entry name" value="MbnB/TglH/ChrH"/>
</dbReference>
<accession>A0A0R0ASS1</accession>
<dbReference type="PANTHER" id="PTHR42194">
    <property type="entry name" value="UPF0276 PROTEIN HI_1600"/>
    <property type="match status" value="1"/>
</dbReference>
<dbReference type="Pfam" id="PF05114">
    <property type="entry name" value="MbnB_TglH_ChrH"/>
    <property type="match status" value="1"/>
</dbReference>
<reference evidence="3 4" key="1">
    <citation type="submission" date="2015-10" db="EMBL/GenBank/DDBJ databases">
        <title>Genome sequencing and analysis of members of genus Stenotrophomonas.</title>
        <authorList>
            <person name="Patil P.P."/>
            <person name="Midha S."/>
            <person name="Patil P.B."/>
        </authorList>
    </citation>
    <scope>NUCLEOTIDE SEQUENCE [LARGE SCALE GENOMIC DNA]</scope>
    <source>
        <strain evidence="3 4">JCM 9942</strain>
    </source>
</reference>
<dbReference type="HAMAP" id="MF_00697">
    <property type="entry name" value="UPF0276"/>
    <property type="match status" value="1"/>
</dbReference>
<feature type="region of interest" description="Disordered" evidence="2">
    <location>
        <begin position="1"/>
        <end position="22"/>
    </location>
</feature>
<evidence type="ECO:0000313" key="4">
    <source>
        <dbReference type="Proteomes" id="UP000050836"/>
    </source>
</evidence>
<dbReference type="AlphaFoldDB" id="A0A0R0ASS1"/>
<dbReference type="SUPFAM" id="SSF51658">
    <property type="entry name" value="Xylose isomerase-like"/>
    <property type="match status" value="1"/>
</dbReference>
<dbReference type="Proteomes" id="UP000050836">
    <property type="component" value="Unassembled WGS sequence"/>
</dbReference>
<organism evidence="3 4">
    <name type="scientific">Stenotrophomonas pictorum JCM 9942</name>
    <dbReference type="NCBI Taxonomy" id="1236960"/>
    <lineage>
        <taxon>Bacteria</taxon>
        <taxon>Pseudomonadati</taxon>
        <taxon>Pseudomonadota</taxon>
        <taxon>Gammaproteobacteria</taxon>
        <taxon>Lysobacterales</taxon>
        <taxon>Lysobacteraceae</taxon>
        <taxon>Stenotrophomonas</taxon>
    </lineage>
</organism>
<sequence length="302" mass="32475">MPKASAARASVAAATESSASHPHWPVPAGAGLGLRRALLDALLSAPAGSFDFLECAPDNWIGVGGRLGEALAELSQRHPLSCHGLSLSLGGPAPLDVDFLARTRKFLDRHRVTLYSEHLSWCSDDGHLYELLPLPFTEEAVQHAAARIRQTQDILGRRIAVENASYYAVPGAGMDEAGFINAVLDEADCELLLDVNNVYVNAINHGYDAHAFLATLPSARIASYHVAGHHDEAQDLKIDTHGMPVKDEVWALLGHAYALHGVRPTLLERDFNFPPLAALLAEVDQIRQLQQAADAGAVYAHG</sequence>
<dbReference type="EMBL" id="LLXS01000009">
    <property type="protein sequence ID" value="KRG44116.1"/>
    <property type="molecule type" value="Genomic_DNA"/>
</dbReference>
<gene>
    <name evidence="3" type="ORF">ARC78_06040</name>
</gene>
<dbReference type="PANTHER" id="PTHR42194:SF1">
    <property type="entry name" value="UPF0276 PROTEIN HI_1600"/>
    <property type="match status" value="1"/>
</dbReference>
<evidence type="ECO:0000313" key="3">
    <source>
        <dbReference type="EMBL" id="KRG44116.1"/>
    </source>
</evidence>
<comment type="caution">
    <text evidence="3">The sequence shown here is derived from an EMBL/GenBank/DDBJ whole genome shotgun (WGS) entry which is preliminary data.</text>
</comment>
<comment type="similarity">
    <text evidence="1">Belongs to the UPF0276 family.</text>
</comment>
<evidence type="ECO:0000256" key="2">
    <source>
        <dbReference type="SAM" id="MobiDB-lite"/>
    </source>
</evidence>
<protein>
    <recommendedName>
        <fullName evidence="1">UPF0276 protein ARC78_06040</fullName>
    </recommendedName>
</protein>
<name>A0A0R0ASS1_9GAMM</name>
<dbReference type="Gene3D" id="3.20.20.150">
    <property type="entry name" value="Divalent-metal-dependent TIM barrel enzymes"/>
    <property type="match status" value="1"/>
</dbReference>
<proteinExistence type="inferred from homology"/>
<evidence type="ECO:0000256" key="1">
    <source>
        <dbReference type="HAMAP-Rule" id="MF_00697"/>
    </source>
</evidence>
<dbReference type="InterPro" id="IPR036237">
    <property type="entry name" value="Xyl_isomerase-like_sf"/>
</dbReference>
<keyword evidence="4" id="KW-1185">Reference proteome</keyword>
<dbReference type="RefSeq" id="WP_054659294.1">
    <property type="nucleotide sequence ID" value="NZ_BAZI01000166.1"/>
</dbReference>
<dbReference type="OrthoDB" id="9763101at2"/>
<feature type="compositionally biased region" description="Low complexity" evidence="2">
    <location>
        <begin position="1"/>
        <end position="20"/>
    </location>
</feature>